<evidence type="ECO:0000313" key="2">
    <source>
        <dbReference type="EMBL" id="GGD55275.1"/>
    </source>
</evidence>
<keyword evidence="1" id="KW-0732">Signal</keyword>
<evidence type="ECO:0008006" key="4">
    <source>
        <dbReference type="Google" id="ProtNLM"/>
    </source>
</evidence>
<protein>
    <recommendedName>
        <fullName evidence="4">DUF2911 domain-containing protein</fullName>
    </recommendedName>
</protein>
<evidence type="ECO:0000313" key="3">
    <source>
        <dbReference type="Proteomes" id="UP000609064"/>
    </source>
</evidence>
<reference evidence="2" key="1">
    <citation type="journal article" date="2014" name="Int. J. Syst. Evol. Microbiol.">
        <title>Complete genome sequence of Corynebacterium casei LMG S-19264T (=DSM 44701T), isolated from a smear-ripened cheese.</title>
        <authorList>
            <consortium name="US DOE Joint Genome Institute (JGI-PGF)"/>
            <person name="Walter F."/>
            <person name="Albersmeier A."/>
            <person name="Kalinowski J."/>
            <person name="Ruckert C."/>
        </authorList>
    </citation>
    <scope>NUCLEOTIDE SEQUENCE</scope>
    <source>
        <strain evidence="2">CGMCC 1.15958</strain>
    </source>
</reference>
<dbReference type="Pfam" id="PF11138">
    <property type="entry name" value="DUF2911"/>
    <property type="match status" value="1"/>
</dbReference>
<reference evidence="2" key="2">
    <citation type="submission" date="2020-09" db="EMBL/GenBank/DDBJ databases">
        <authorList>
            <person name="Sun Q."/>
            <person name="Zhou Y."/>
        </authorList>
    </citation>
    <scope>NUCLEOTIDE SEQUENCE</scope>
    <source>
        <strain evidence="2">CGMCC 1.15958</strain>
    </source>
</reference>
<accession>A0A916YQA9</accession>
<evidence type="ECO:0000256" key="1">
    <source>
        <dbReference type="SAM" id="SignalP"/>
    </source>
</evidence>
<comment type="caution">
    <text evidence="2">The sequence shown here is derived from an EMBL/GenBank/DDBJ whole genome shotgun (WGS) entry which is preliminary data.</text>
</comment>
<dbReference type="Proteomes" id="UP000609064">
    <property type="component" value="Unassembled WGS sequence"/>
</dbReference>
<feature type="signal peptide" evidence="1">
    <location>
        <begin position="1"/>
        <end position="20"/>
    </location>
</feature>
<proteinExistence type="predicted"/>
<dbReference type="RefSeq" id="WP_188765856.1">
    <property type="nucleotide sequence ID" value="NZ_BMKK01000003.1"/>
</dbReference>
<name>A0A916YQA9_9BACT</name>
<dbReference type="AlphaFoldDB" id="A0A916YQA9"/>
<sequence>MNKIILIACFFALLTIEANAQKMRGIDKSPMDMAYYPDNFAHDRKFAPKLIGDMPAIVRVTYSRPAKKEREIFGTKIVPYGEVWRLGANESTEIKFYQDVTIQGKKIKAGTYSLFAIPTATEWTIILNKDLDFWGAYSYNKDNDVLRVSVPTKKTDEVIENFSIQCVKGSNDKETTMKMAWDTTLVEVPISF</sequence>
<feature type="chain" id="PRO_5037564242" description="DUF2911 domain-containing protein" evidence="1">
    <location>
        <begin position="21"/>
        <end position="192"/>
    </location>
</feature>
<keyword evidence="3" id="KW-1185">Reference proteome</keyword>
<dbReference type="EMBL" id="BMKK01000003">
    <property type="protein sequence ID" value="GGD55275.1"/>
    <property type="molecule type" value="Genomic_DNA"/>
</dbReference>
<dbReference type="InterPro" id="IPR021314">
    <property type="entry name" value="DUF2911"/>
</dbReference>
<gene>
    <name evidence="2" type="ORF">GCM10011514_19320</name>
</gene>
<organism evidence="2 3">
    <name type="scientific">Emticicia aquatilis</name>
    <dbReference type="NCBI Taxonomy" id="1537369"/>
    <lineage>
        <taxon>Bacteria</taxon>
        <taxon>Pseudomonadati</taxon>
        <taxon>Bacteroidota</taxon>
        <taxon>Cytophagia</taxon>
        <taxon>Cytophagales</taxon>
        <taxon>Leadbetterellaceae</taxon>
        <taxon>Emticicia</taxon>
    </lineage>
</organism>